<dbReference type="InterPro" id="IPR051610">
    <property type="entry name" value="GPI/OXD"/>
</dbReference>
<dbReference type="SUPFAM" id="SSF51182">
    <property type="entry name" value="RmlC-like cupins"/>
    <property type="match status" value="1"/>
</dbReference>
<dbReference type="InterPro" id="IPR017774">
    <property type="entry name" value="Bicupin_oxalate_deCO2ase/Oxase"/>
</dbReference>
<comment type="caution">
    <text evidence="6">The sequence shown here is derived from an EMBL/GenBank/DDBJ whole genome shotgun (WGS) entry which is preliminary data.</text>
</comment>
<dbReference type="Proteomes" id="UP000561077">
    <property type="component" value="Unassembled WGS sequence"/>
</dbReference>
<dbReference type="SMART" id="SM00835">
    <property type="entry name" value="Cupin_1"/>
    <property type="match status" value="2"/>
</dbReference>
<feature type="binding site" evidence="2">
    <location>
        <position position="126"/>
    </location>
    <ligand>
        <name>Mn(2+)</name>
        <dbReference type="ChEBI" id="CHEBI:29035"/>
        <label>1</label>
    </ligand>
</feature>
<feature type="domain" description="Cupin type-1" evidence="5">
    <location>
        <begin position="82"/>
        <end position="222"/>
    </location>
</feature>
<evidence type="ECO:0000256" key="4">
    <source>
        <dbReference type="SAM" id="SignalP"/>
    </source>
</evidence>
<feature type="binding site" evidence="2">
    <location>
        <position position="350"/>
    </location>
    <ligand>
        <name>Mn(2+)</name>
        <dbReference type="ChEBI" id="CHEBI:29035"/>
        <label>2</label>
    </ligand>
</feature>
<dbReference type="EMBL" id="JABEQO010000014">
    <property type="protein sequence ID" value="MBB2165210.1"/>
    <property type="molecule type" value="Genomic_DNA"/>
</dbReference>
<dbReference type="Proteomes" id="UP000540490">
    <property type="component" value="Unassembled WGS sequence"/>
</dbReference>
<dbReference type="PANTHER" id="PTHR35848:SF9">
    <property type="entry name" value="SLL1358 PROTEIN"/>
    <property type="match status" value="1"/>
</dbReference>
<dbReference type="RefSeq" id="WP_182974316.1">
    <property type="nucleotide sequence ID" value="NZ_JABEQN010000014.1"/>
</dbReference>
<evidence type="ECO:0000313" key="6">
    <source>
        <dbReference type="EMBL" id="MBB2165210.1"/>
    </source>
</evidence>
<comment type="cofactor">
    <cofactor evidence="2">
        <name>Mn(2+)</name>
        <dbReference type="ChEBI" id="CHEBI:29035"/>
    </cofactor>
    <text evidence="2">Binds 2 manganese ions per subunit.</text>
</comment>
<feature type="binding site" evidence="2">
    <location>
        <position position="306"/>
    </location>
    <ligand>
        <name>Mn(2+)</name>
        <dbReference type="ChEBI" id="CHEBI:29035"/>
        <label>2</label>
    </ligand>
</feature>
<evidence type="ECO:0000313" key="7">
    <source>
        <dbReference type="EMBL" id="MBB2194381.1"/>
    </source>
</evidence>
<feature type="binding site" evidence="2">
    <location>
        <position position="130"/>
    </location>
    <ligand>
        <name>Mn(2+)</name>
        <dbReference type="ChEBI" id="CHEBI:29035"/>
        <label>1</label>
    </ligand>
</feature>
<dbReference type="InterPro" id="IPR014710">
    <property type="entry name" value="RmlC-like_jellyroll"/>
</dbReference>
<feature type="binding site" evidence="2">
    <location>
        <position position="169"/>
    </location>
    <ligand>
        <name>Mn(2+)</name>
        <dbReference type="ChEBI" id="CHEBI:29035"/>
        <label>1</label>
    </ligand>
</feature>
<dbReference type="CDD" id="cd20305">
    <property type="entry name" value="cupin_OxDC_C"/>
    <property type="match status" value="1"/>
</dbReference>
<feature type="compositionally biased region" description="Polar residues" evidence="3">
    <location>
        <begin position="36"/>
        <end position="47"/>
    </location>
</feature>
<feature type="region of interest" description="Disordered" evidence="3">
    <location>
        <begin position="29"/>
        <end position="65"/>
    </location>
</feature>
<dbReference type="GO" id="GO:0046872">
    <property type="term" value="F:metal ion binding"/>
    <property type="evidence" value="ECO:0007669"/>
    <property type="project" value="UniProtKB-KW"/>
</dbReference>
<evidence type="ECO:0000313" key="9">
    <source>
        <dbReference type="Proteomes" id="UP000561077"/>
    </source>
</evidence>
<evidence type="ECO:0000256" key="1">
    <source>
        <dbReference type="ARBA" id="ARBA00022723"/>
    </source>
</evidence>
<feature type="domain" description="Cupin type-1" evidence="5">
    <location>
        <begin position="258"/>
        <end position="400"/>
    </location>
</feature>
<evidence type="ECO:0000313" key="8">
    <source>
        <dbReference type="Proteomes" id="UP000540490"/>
    </source>
</evidence>
<dbReference type="Gene3D" id="2.60.120.10">
    <property type="entry name" value="Jelly Rolls"/>
    <property type="match status" value="2"/>
</dbReference>
<evidence type="ECO:0000256" key="2">
    <source>
        <dbReference type="PIRSR" id="PIRSR617774-2"/>
    </source>
</evidence>
<dbReference type="NCBIfam" id="TIGR03404">
    <property type="entry name" value="bicupin_oxalic"/>
    <property type="match status" value="1"/>
</dbReference>
<feature type="chain" id="PRO_5031351613" evidence="4">
    <location>
        <begin position="25"/>
        <end position="412"/>
    </location>
</feature>
<dbReference type="InterPro" id="IPR006045">
    <property type="entry name" value="Cupin_1"/>
</dbReference>
<dbReference type="InterPro" id="IPR011051">
    <property type="entry name" value="RmlC_Cupin_sf"/>
</dbReference>
<reference evidence="8 9" key="1">
    <citation type="submission" date="2020-04" db="EMBL/GenBank/DDBJ databases">
        <title>Description of novel Gluconacetobacter.</title>
        <authorList>
            <person name="Sombolestani A."/>
        </authorList>
    </citation>
    <scope>NUCLEOTIDE SEQUENCE [LARGE SCALE GENOMIC DNA]</scope>
    <source>
        <strain evidence="7 8">LMG 1728</strain>
        <strain evidence="6 9">LMG 1731</strain>
    </source>
</reference>
<dbReference type="GO" id="GO:0033609">
    <property type="term" value="P:oxalate metabolic process"/>
    <property type="evidence" value="ECO:0007669"/>
    <property type="project" value="InterPro"/>
</dbReference>
<feature type="binding site" evidence="2">
    <location>
        <position position="304"/>
    </location>
    <ligand>
        <name>Mn(2+)</name>
        <dbReference type="ChEBI" id="CHEBI:29035"/>
        <label>2</label>
    </ligand>
</feature>
<protein>
    <submittedName>
        <fullName evidence="6">Cupin domain-containing protein</fullName>
    </submittedName>
</protein>
<proteinExistence type="predicted"/>
<dbReference type="CDD" id="cd20304">
    <property type="entry name" value="cupin_OxDC_N"/>
    <property type="match status" value="1"/>
</dbReference>
<keyword evidence="2" id="KW-0464">Manganese</keyword>
<feature type="signal peptide" evidence="4">
    <location>
        <begin position="1"/>
        <end position="24"/>
    </location>
</feature>
<organism evidence="6 9">
    <name type="scientific">Gluconacetobacter dulcium</name>
    <dbReference type="NCBI Taxonomy" id="2729096"/>
    <lineage>
        <taxon>Bacteria</taxon>
        <taxon>Pseudomonadati</taxon>
        <taxon>Pseudomonadota</taxon>
        <taxon>Alphaproteobacteria</taxon>
        <taxon>Acetobacterales</taxon>
        <taxon>Acetobacteraceae</taxon>
        <taxon>Gluconacetobacter</taxon>
    </lineage>
</organism>
<dbReference type="PANTHER" id="PTHR35848">
    <property type="entry name" value="OXALATE-BINDING PROTEIN"/>
    <property type="match status" value="1"/>
</dbReference>
<evidence type="ECO:0000259" key="5">
    <source>
        <dbReference type="SMART" id="SM00835"/>
    </source>
</evidence>
<accession>A0A7W4NW80</accession>
<feature type="binding site" evidence="2">
    <location>
        <position position="311"/>
    </location>
    <ligand>
        <name>Mn(2+)</name>
        <dbReference type="ChEBI" id="CHEBI:29035"/>
        <label>2</label>
    </ligand>
</feature>
<sequence length="412" mass="45398">MSALQRRGFLTAAGMLGVAGAAHAATFGNPDHPLQGMQNALNPSSKSDPGPKNPAIASQFPDFQSPPATDVDGMPLFWASFNNAHRRIQNGGWAREVTQDDFAISEDISGVNMRLSAGGIREMHWHQQAEWAIMLYGKCRITTLDEQGRPSVEDVEAGDLWYFPPGMPHSLQGLGPDGAEFLLAFDNGKSSEFNTLLVTDWLAHTPPEVLAKNFGVPESAFKKIPLDNLWIFQGEIPPDLPMDQRSARVVPGAEKVIYRLSRAKPIARTHGGQAQIADSRNFPISKTVAAALETIRPGAIREMHWHPNADEWAFVIQGQARVTVFNTGPKAQTANFNPGDVWYIKKSLGHYVENTGNEDVKVISVFKSDRFAEVSLSDWLTHIPPEMVQQTLNLDPETISRFPTTRPDFSPV</sequence>
<dbReference type="EMBL" id="JABEQN010000014">
    <property type="protein sequence ID" value="MBB2194381.1"/>
    <property type="molecule type" value="Genomic_DNA"/>
</dbReference>
<name>A0A7W4NW80_9PROT</name>
<feature type="binding site" evidence="2">
    <location>
        <position position="124"/>
    </location>
    <ligand>
        <name>Mn(2+)</name>
        <dbReference type="ChEBI" id="CHEBI:29035"/>
        <label>1</label>
    </ligand>
</feature>
<keyword evidence="8" id="KW-1185">Reference proteome</keyword>
<gene>
    <name evidence="7" type="ORF">HLH25_12180</name>
    <name evidence="6" type="ORF">HLH26_11830</name>
</gene>
<evidence type="ECO:0000256" key="3">
    <source>
        <dbReference type="SAM" id="MobiDB-lite"/>
    </source>
</evidence>
<dbReference type="PROSITE" id="PS51318">
    <property type="entry name" value="TAT"/>
    <property type="match status" value="1"/>
</dbReference>
<dbReference type="AlphaFoldDB" id="A0A7W4NW80"/>
<dbReference type="Pfam" id="PF00190">
    <property type="entry name" value="Cupin_1"/>
    <property type="match status" value="2"/>
</dbReference>
<keyword evidence="4" id="KW-0732">Signal</keyword>
<dbReference type="InterPro" id="IPR006311">
    <property type="entry name" value="TAT_signal"/>
</dbReference>
<keyword evidence="1 2" id="KW-0479">Metal-binding</keyword>